<reference evidence="3 4" key="1">
    <citation type="submission" date="2019-06" db="EMBL/GenBank/DDBJ databases">
        <title>Sequencing the genomes of 1000 actinobacteria strains.</title>
        <authorList>
            <person name="Klenk H.-P."/>
        </authorList>
    </citation>
    <scope>NUCLEOTIDE SEQUENCE [LARGE SCALE GENOMIC DNA]</scope>
    <source>
        <strain evidence="3 4">DSM 8251</strain>
    </source>
</reference>
<evidence type="ECO:0000256" key="2">
    <source>
        <dbReference type="SAM" id="Phobius"/>
    </source>
</evidence>
<evidence type="ECO:0000313" key="3">
    <source>
        <dbReference type="EMBL" id="TQL58307.1"/>
    </source>
</evidence>
<evidence type="ECO:0000256" key="1">
    <source>
        <dbReference type="SAM" id="MobiDB-lite"/>
    </source>
</evidence>
<keyword evidence="2" id="KW-0812">Transmembrane</keyword>
<feature type="transmembrane region" description="Helical" evidence="2">
    <location>
        <begin position="30"/>
        <end position="52"/>
    </location>
</feature>
<dbReference type="RefSeq" id="WP_142094110.1">
    <property type="nucleotide sequence ID" value="NZ_BAAAMD010000002.1"/>
</dbReference>
<keyword evidence="4" id="KW-1185">Reference proteome</keyword>
<evidence type="ECO:0000313" key="4">
    <source>
        <dbReference type="Proteomes" id="UP000316196"/>
    </source>
</evidence>
<dbReference type="Proteomes" id="UP000316196">
    <property type="component" value="Unassembled WGS sequence"/>
</dbReference>
<dbReference type="EMBL" id="VFOR01000002">
    <property type="protein sequence ID" value="TQL58307.1"/>
    <property type="molecule type" value="Genomic_DNA"/>
</dbReference>
<name>A0A542ZDC1_9ACTN</name>
<dbReference type="AlphaFoldDB" id="A0A542ZDC1"/>
<protein>
    <submittedName>
        <fullName evidence="3">Uncharacterized protein</fullName>
    </submittedName>
</protein>
<comment type="caution">
    <text evidence="3">The sequence shown here is derived from an EMBL/GenBank/DDBJ whole genome shotgun (WGS) entry which is preliminary data.</text>
</comment>
<proteinExistence type="predicted"/>
<keyword evidence="2" id="KW-1133">Transmembrane helix</keyword>
<feature type="region of interest" description="Disordered" evidence="1">
    <location>
        <begin position="192"/>
        <end position="221"/>
    </location>
</feature>
<feature type="transmembrane region" description="Helical" evidence="2">
    <location>
        <begin position="64"/>
        <end position="89"/>
    </location>
</feature>
<keyword evidence="2" id="KW-0472">Membrane</keyword>
<organism evidence="3 4">
    <name type="scientific">Propioniferax innocua</name>
    <dbReference type="NCBI Taxonomy" id="1753"/>
    <lineage>
        <taxon>Bacteria</taxon>
        <taxon>Bacillati</taxon>
        <taxon>Actinomycetota</taxon>
        <taxon>Actinomycetes</taxon>
        <taxon>Propionibacteriales</taxon>
        <taxon>Propionibacteriaceae</taxon>
        <taxon>Propioniferax</taxon>
    </lineage>
</organism>
<sequence length="221" mass="23908">MNTYPVHFEYEKAQAHVTDRRRALVFGPGYPWTFDLVSVGFTVLLAGTALLLGRTVFRGWVGAAGYSVTVILWAVVLLNVVVGAVCAVVRGIRYRRAKAEAGMVKPGLAMIFGPDGIQTEQQFVAWEQVREVRVDKRGFGWGWHLVVDADAGEVIRFPLDALDASPATLDLVVRAETVNRLGIDLRPIDRDVTRGSGAVAPSPDPQQPAGPSSASAHAMTD</sequence>
<gene>
    <name evidence="3" type="ORF">FB460_2168</name>
</gene>
<dbReference type="OrthoDB" id="3726615at2"/>
<accession>A0A542ZDC1</accession>